<dbReference type="PROSITE" id="PS00483">
    <property type="entry name" value="DIHYDROOROTASE_2"/>
    <property type="match status" value="1"/>
</dbReference>
<dbReference type="NCBIfam" id="TIGR00856">
    <property type="entry name" value="pyrC_dimer"/>
    <property type="match status" value="1"/>
</dbReference>
<dbReference type="Pfam" id="PF04909">
    <property type="entry name" value="Amidohydro_2"/>
    <property type="match status" value="1"/>
</dbReference>
<feature type="domain" description="Amidohydrolase-related" evidence="10">
    <location>
        <begin position="76"/>
        <end position="270"/>
    </location>
</feature>
<feature type="binding site" description="via carbamate group" evidence="9">
    <location>
        <position position="112"/>
    </location>
    <ligand>
        <name>Zn(2+)</name>
        <dbReference type="ChEBI" id="CHEBI:29105"/>
        <label>2</label>
    </ligand>
</feature>
<dbReference type="STRING" id="216.LS73_03105"/>
<evidence type="ECO:0000256" key="1">
    <source>
        <dbReference type="ARBA" id="ARBA00002368"/>
    </source>
</evidence>
<evidence type="ECO:0000313" key="13">
    <source>
        <dbReference type="Proteomes" id="UP000029922"/>
    </source>
</evidence>
<comment type="cofactor">
    <cofactor evidence="9">
        <name>Zn(2+)</name>
        <dbReference type="ChEBI" id="CHEBI:29105"/>
    </cofactor>
    <text evidence="9">Binds 2 Zn(2+) ions per subunit.</text>
</comment>
<keyword evidence="8 9" id="KW-0665">Pyrimidine biosynthesis</keyword>
<evidence type="ECO:0000256" key="7">
    <source>
        <dbReference type="ARBA" id="ARBA00022833"/>
    </source>
</evidence>
<dbReference type="AlphaFoldDB" id="A0A099U174"/>
<comment type="caution">
    <text evidence="9">Lacks conserved residue(s) required for the propagation of feature annotation.</text>
</comment>
<dbReference type="PROSITE" id="PS00482">
    <property type="entry name" value="DIHYDROOROTASE_1"/>
    <property type="match status" value="1"/>
</dbReference>
<feature type="binding site" evidence="9">
    <location>
        <position position="41"/>
    </location>
    <ligand>
        <name>substrate</name>
    </ligand>
</feature>
<feature type="modified residue" description="N6-carboxylysine" evidence="9">
    <location>
        <position position="112"/>
    </location>
</feature>
<dbReference type="GO" id="GO:0006207">
    <property type="term" value="P:'de novo' pyrimidine nucleobase biosynthetic process"/>
    <property type="evidence" value="ECO:0007669"/>
    <property type="project" value="TreeGrafter"/>
</dbReference>
<evidence type="ECO:0000313" key="12">
    <source>
        <dbReference type="EMBL" id="TLD98781.1"/>
    </source>
</evidence>
<comment type="subunit">
    <text evidence="9">Homodimer.</text>
</comment>
<dbReference type="Gene3D" id="3.20.20.140">
    <property type="entry name" value="Metal-dependent hydrolases"/>
    <property type="match status" value="1"/>
</dbReference>
<dbReference type="GO" id="GO:0008270">
    <property type="term" value="F:zinc ion binding"/>
    <property type="evidence" value="ECO:0007669"/>
    <property type="project" value="UniProtKB-UniRule"/>
</dbReference>
<dbReference type="EC" id="3.5.2.3" evidence="4 9"/>
<dbReference type="PIRSF" id="PIRSF001237">
    <property type="entry name" value="DHOdimr"/>
    <property type="match status" value="1"/>
</dbReference>
<dbReference type="OrthoDB" id="9808095at2"/>
<evidence type="ECO:0000256" key="4">
    <source>
        <dbReference type="ARBA" id="ARBA00012860"/>
    </source>
</evidence>
<evidence type="ECO:0000313" key="14">
    <source>
        <dbReference type="Proteomes" id="UP000255139"/>
    </source>
</evidence>
<feature type="binding site" evidence="9">
    <location>
        <position position="271"/>
    </location>
    <ligand>
        <name>substrate</name>
    </ligand>
</feature>
<comment type="catalytic activity">
    <reaction evidence="9">
        <text>(S)-dihydroorotate + H2O = N-carbamoyl-L-aspartate + H(+)</text>
        <dbReference type="Rhea" id="RHEA:24296"/>
        <dbReference type="ChEBI" id="CHEBI:15377"/>
        <dbReference type="ChEBI" id="CHEBI:15378"/>
        <dbReference type="ChEBI" id="CHEBI:30864"/>
        <dbReference type="ChEBI" id="CHEBI:32814"/>
        <dbReference type="EC" id="3.5.2.3"/>
    </reaction>
</comment>
<sequence length="363" mass="41236">MQTLCLTNPLDMHIHLRQNEVLESVLPFSARNFSLVLAMPNLTPPLFNVESVMQYRDKINHIANKQIKTDNTIFFHDNEARYFMPFMSLFISDSLTKEEIYKANDNGIRILKLYPKGSTTNSKDGLSEILNPNFLRLLEIAQDLNMILSIHGESAGFSIDREREFLVIFEELARSFPKLKIIIEHLSDRHSLESIHKYPNLFGTITLHHALLTLDDILGNALNPFAFCKPIVKTPKDRDAILEAMLNADSKISFGSDSAPHSIQAKYQGAAGIFSAPYILESLATIFDKYGKLDNLQHFISNNAMKIYDLSLPFTKTITLQKQDMQEHPSDILPCSNGDIKIFLPSFQLNYKIINIEVTSNDT</sequence>
<feature type="binding site" description="via carbamate group" evidence="9">
    <location>
        <position position="112"/>
    </location>
    <ligand>
        <name>Zn(2+)</name>
        <dbReference type="ChEBI" id="CHEBI:29105"/>
        <label>1</label>
    </ligand>
</feature>
<dbReference type="InterPro" id="IPR004721">
    <property type="entry name" value="DHOdimr"/>
</dbReference>
<dbReference type="InterPro" id="IPR006680">
    <property type="entry name" value="Amidohydro-rel"/>
</dbReference>
<dbReference type="HAMAP" id="MF_00219">
    <property type="entry name" value="PyrC_classII"/>
    <property type="match status" value="1"/>
</dbReference>
<evidence type="ECO:0000259" key="10">
    <source>
        <dbReference type="Pfam" id="PF04909"/>
    </source>
</evidence>
<evidence type="ECO:0000256" key="8">
    <source>
        <dbReference type="ARBA" id="ARBA00022975"/>
    </source>
</evidence>
<evidence type="ECO:0000256" key="6">
    <source>
        <dbReference type="ARBA" id="ARBA00022801"/>
    </source>
</evidence>
<feature type="binding site" evidence="9">
    <location>
        <position position="151"/>
    </location>
    <ligand>
        <name>substrate</name>
    </ligand>
</feature>
<reference evidence="12 13" key="1">
    <citation type="journal article" date="2014" name="Genome Announc.">
        <title>Draft genome sequences of eight enterohepatic helicobacter species isolated from both laboratory and wild rodents.</title>
        <authorList>
            <person name="Sheh A."/>
            <person name="Shen Z."/>
            <person name="Fox J.G."/>
        </authorList>
    </citation>
    <scope>NUCLEOTIDE SEQUENCE [LARGE SCALE GENOMIC DNA]</scope>
    <source>
        <strain evidence="12 13">ST1</strain>
    </source>
</reference>
<feature type="binding site" evidence="9">
    <location>
        <position position="261"/>
    </location>
    <ligand>
        <name>substrate</name>
    </ligand>
</feature>
<feature type="binding site" evidence="9">
    <location>
        <position position="15"/>
    </location>
    <ligand>
        <name>Zn(2+)</name>
        <dbReference type="ChEBI" id="CHEBI:29105"/>
        <label>1</label>
    </ligand>
</feature>
<keyword evidence="5 9" id="KW-0479">Metal-binding</keyword>
<dbReference type="InterPro" id="IPR032466">
    <property type="entry name" value="Metal_Hydrolase"/>
</dbReference>
<accession>A0A099U174</accession>
<feature type="active site" evidence="9">
    <location>
        <position position="257"/>
    </location>
</feature>
<feature type="binding site" evidence="9">
    <location>
        <position position="151"/>
    </location>
    <ligand>
        <name>Zn(2+)</name>
        <dbReference type="ChEBI" id="CHEBI:29105"/>
        <label>2</label>
    </ligand>
</feature>
<dbReference type="GO" id="GO:0004151">
    <property type="term" value="F:dihydroorotase activity"/>
    <property type="evidence" value="ECO:0007669"/>
    <property type="project" value="UniProtKB-UniRule"/>
</dbReference>
<dbReference type="GO" id="GO:0005829">
    <property type="term" value="C:cytosol"/>
    <property type="evidence" value="ECO:0007669"/>
    <property type="project" value="TreeGrafter"/>
</dbReference>
<dbReference type="PANTHER" id="PTHR43137:SF1">
    <property type="entry name" value="DIHYDROOROTASE"/>
    <property type="match status" value="1"/>
</dbReference>
<evidence type="ECO:0000256" key="5">
    <source>
        <dbReference type="ARBA" id="ARBA00022723"/>
    </source>
</evidence>
<keyword evidence="14" id="KW-1185">Reference proteome</keyword>
<feature type="binding site" evidence="9">
    <location>
        <begin position="15"/>
        <end position="17"/>
    </location>
    <ligand>
        <name>substrate</name>
    </ligand>
</feature>
<evidence type="ECO:0000313" key="11">
    <source>
        <dbReference type="EMBL" id="STQ85454.1"/>
    </source>
</evidence>
<name>A0A099U174_9HELI</name>
<keyword evidence="6 9" id="KW-0378">Hydrolase</keyword>
<comment type="function">
    <text evidence="1 9">Catalyzes the reversible cyclization of carbamoyl aspartate to dihydroorotate.</text>
</comment>
<evidence type="ECO:0000256" key="9">
    <source>
        <dbReference type="HAMAP-Rule" id="MF_00219"/>
    </source>
</evidence>
<feature type="binding site" evidence="9">
    <location>
        <position position="13"/>
    </location>
    <ligand>
        <name>Zn(2+)</name>
        <dbReference type="ChEBI" id="CHEBI:29105"/>
        <label>1</label>
    </ligand>
</feature>
<protein>
    <recommendedName>
        <fullName evidence="4 9">Dihydroorotase</fullName>
        <shortName evidence="9">DHOase</shortName>
        <ecNumber evidence="4 9">3.5.2.3</ecNumber>
    </recommendedName>
</protein>
<dbReference type="EMBL" id="UGJE01000002">
    <property type="protein sequence ID" value="STQ85454.1"/>
    <property type="molecule type" value="Genomic_DNA"/>
</dbReference>
<dbReference type="Proteomes" id="UP000255139">
    <property type="component" value="Unassembled WGS sequence"/>
</dbReference>
<dbReference type="RefSeq" id="WP_034557278.1">
    <property type="nucleotide sequence ID" value="NZ_FZML01000021.1"/>
</dbReference>
<keyword evidence="7 9" id="KW-0862">Zinc</keyword>
<organism evidence="11 14">
    <name type="scientific">Helicobacter muridarum</name>
    <dbReference type="NCBI Taxonomy" id="216"/>
    <lineage>
        <taxon>Bacteria</taxon>
        <taxon>Pseudomonadati</taxon>
        <taxon>Campylobacterota</taxon>
        <taxon>Epsilonproteobacteria</taxon>
        <taxon>Campylobacterales</taxon>
        <taxon>Helicobacteraceae</taxon>
        <taxon>Helicobacter</taxon>
    </lineage>
</organism>
<dbReference type="UniPathway" id="UPA00070">
    <property type="reaction ID" value="UER00117"/>
</dbReference>
<dbReference type="GO" id="GO:0044205">
    <property type="term" value="P:'de novo' UMP biosynthetic process"/>
    <property type="evidence" value="ECO:0007669"/>
    <property type="project" value="UniProtKB-UniRule"/>
</dbReference>
<comment type="similarity">
    <text evidence="3 9">Belongs to the metallo-dependent hydrolases superfamily. DHOase family. Class II DHOase subfamily.</text>
</comment>
<comment type="pathway">
    <text evidence="2 9">Pyrimidine metabolism; UMP biosynthesis via de novo pathway; (S)-dihydroorotate from bicarbonate: step 3/3.</text>
</comment>
<dbReference type="PANTHER" id="PTHR43137">
    <property type="entry name" value="DIHYDROOROTASE"/>
    <property type="match status" value="1"/>
</dbReference>
<gene>
    <name evidence="11" type="primary">pyrC_2</name>
    <name evidence="9" type="synonym">pyrC</name>
    <name evidence="12" type="ORF">LS73_008360</name>
    <name evidence="11" type="ORF">NCTC12714_00239</name>
</gene>
<dbReference type="SUPFAM" id="SSF51556">
    <property type="entry name" value="Metallo-dependent hydrolases"/>
    <property type="match status" value="1"/>
</dbReference>
<evidence type="ECO:0000256" key="2">
    <source>
        <dbReference type="ARBA" id="ARBA00004880"/>
    </source>
</evidence>
<proteinExistence type="inferred from homology"/>
<dbReference type="EMBL" id="JRPD02000024">
    <property type="protein sequence ID" value="TLD98781.1"/>
    <property type="molecule type" value="Genomic_DNA"/>
</dbReference>
<dbReference type="InterPro" id="IPR002195">
    <property type="entry name" value="Dihydroorotase_CS"/>
</dbReference>
<feature type="binding site" evidence="9">
    <location>
        <position position="257"/>
    </location>
    <ligand>
        <name>Zn(2+)</name>
        <dbReference type="ChEBI" id="CHEBI:29105"/>
        <label>1</label>
    </ligand>
</feature>
<dbReference type="Proteomes" id="UP000029922">
    <property type="component" value="Unassembled WGS sequence"/>
</dbReference>
<feature type="binding site" evidence="9">
    <location>
        <position position="185"/>
    </location>
    <ligand>
        <name>Zn(2+)</name>
        <dbReference type="ChEBI" id="CHEBI:29105"/>
        <label>2</label>
    </ligand>
</feature>
<reference evidence="11 14" key="2">
    <citation type="submission" date="2018-06" db="EMBL/GenBank/DDBJ databases">
        <authorList>
            <consortium name="Pathogen Informatics"/>
            <person name="Doyle S."/>
        </authorList>
    </citation>
    <scope>NUCLEOTIDE SEQUENCE [LARGE SCALE GENOMIC DNA]</scope>
    <source>
        <strain evidence="11 14">NCTC12714</strain>
    </source>
</reference>
<evidence type="ECO:0000256" key="3">
    <source>
        <dbReference type="ARBA" id="ARBA00005631"/>
    </source>
</evidence>